<dbReference type="AlphaFoldDB" id="G8TVR6"/>
<name>G8TVR6_SULAD</name>
<keyword evidence="3 5" id="KW-0456">Lyase</keyword>
<dbReference type="PATRIC" id="fig|679936.5.peg.139"/>
<dbReference type="FunFam" id="3.90.226.10:FF:000009">
    <property type="entry name" value="Carnitinyl-CoA dehydratase"/>
    <property type="match status" value="1"/>
</dbReference>
<dbReference type="EMBL" id="CP003179">
    <property type="protein sequence ID" value="AEW03705.1"/>
    <property type="molecule type" value="Genomic_DNA"/>
</dbReference>
<dbReference type="SUPFAM" id="SSF52096">
    <property type="entry name" value="ClpP/crotonase"/>
    <property type="match status" value="1"/>
</dbReference>
<dbReference type="InterPro" id="IPR001753">
    <property type="entry name" value="Enoyl-CoA_hydra/iso"/>
</dbReference>
<dbReference type="STRING" id="679936.Sulac_0132"/>
<dbReference type="PROSITE" id="PS00166">
    <property type="entry name" value="ENOYL_COA_HYDRATASE"/>
    <property type="match status" value="1"/>
</dbReference>
<protein>
    <submittedName>
        <fullName evidence="5">Short chain enoyl-CoA hydratase</fullName>
        <ecNumber evidence="5">4.2.1.17</ecNumber>
    </submittedName>
</protein>
<evidence type="ECO:0000256" key="2">
    <source>
        <dbReference type="ARBA" id="ARBA00005254"/>
    </source>
</evidence>
<reference evidence="6" key="1">
    <citation type="submission" date="2011-12" db="EMBL/GenBank/DDBJ databases">
        <title>The complete genome of chromosome of Sulfobacillus acidophilus DSM 10332.</title>
        <authorList>
            <person name="Lucas S."/>
            <person name="Han J."/>
            <person name="Lapidus A."/>
            <person name="Bruce D."/>
            <person name="Goodwin L."/>
            <person name="Pitluck S."/>
            <person name="Peters L."/>
            <person name="Kyrpides N."/>
            <person name="Mavromatis K."/>
            <person name="Ivanova N."/>
            <person name="Mikhailova N."/>
            <person name="Chertkov O."/>
            <person name="Saunders E."/>
            <person name="Detter J.C."/>
            <person name="Tapia R."/>
            <person name="Han C."/>
            <person name="Land M."/>
            <person name="Hauser L."/>
            <person name="Markowitz V."/>
            <person name="Cheng J.-F."/>
            <person name="Hugenholtz P."/>
            <person name="Woyke T."/>
            <person name="Wu D."/>
            <person name="Pukall R."/>
            <person name="Gehrich-Schroeter G."/>
            <person name="Schneider S."/>
            <person name="Klenk H.-P."/>
            <person name="Eisen J.A."/>
        </authorList>
    </citation>
    <scope>NUCLEOTIDE SEQUENCE [LARGE SCALE GENOMIC DNA]</scope>
    <source>
        <strain evidence="6">ATCC 700253 / DSM 10332 / NAL</strain>
    </source>
</reference>
<reference evidence="5 6" key="2">
    <citation type="journal article" date="2012" name="Stand. Genomic Sci.">
        <title>Complete genome sequence of the moderately thermophilic mineral-sulfide-oxidizing firmicute Sulfobacillus acidophilus type strain (NAL(T)).</title>
        <authorList>
            <person name="Anderson I."/>
            <person name="Chertkov O."/>
            <person name="Chen A."/>
            <person name="Saunders E."/>
            <person name="Lapidus A."/>
            <person name="Nolan M."/>
            <person name="Lucas S."/>
            <person name="Hammon N."/>
            <person name="Deshpande S."/>
            <person name="Cheng J.F."/>
            <person name="Han C."/>
            <person name="Tapia R."/>
            <person name="Goodwin L.A."/>
            <person name="Pitluck S."/>
            <person name="Liolios K."/>
            <person name="Pagani I."/>
            <person name="Ivanova N."/>
            <person name="Mikhailova N."/>
            <person name="Pati A."/>
            <person name="Palaniappan K."/>
            <person name="Land M."/>
            <person name="Pan C."/>
            <person name="Rohde M."/>
            <person name="Pukall R."/>
            <person name="Goker M."/>
            <person name="Detter J.C."/>
            <person name="Woyke T."/>
            <person name="Bristow J."/>
            <person name="Eisen J.A."/>
            <person name="Markowitz V."/>
            <person name="Hugenholtz P."/>
            <person name="Kyrpides N.C."/>
            <person name="Klenk H.P."/>
            <person name="Mavromatis K."/>
        </authorList>
    </citation>
    <scope>NUCLEOTIDE SEQUENCE [LARGE SCALE GENOMIC DNA]</scope>
    <source>
        <strain evidence="6">ATCC 700253 / DSM 10332 / NAL</strain>
    </source>
</reference>
<gene>
    <name evidence="5" type="ordered locus">Sulac_0132</name>
</gene>
<evidence type="ECO:0000256" key="4">
    <source>
        <dbReference type="RuleBase" id="RU003707"/>
    </source>
</evidence>
<comment type="similarity">
    <text evidence="2 4">Belongs to the enoyl-CoA hydratase/isomerase family.</text>
</comment>
<evidence type="ECO:0000313" key="6">
    <source>
        <dbReference type="Proteomes" id="UP000005439"/>
    </source>
</evidence>
<dbReference type="PANTHER" id="PTHR11941">
    <property type="entry name" value="ENOYL-COA HYDRATASE-RELATED"/>
    <property type="match status" value="1"/>
</dbReference>
<evidence type="ECO:0000313" key="5">
    <source>
        <dbReference type="EMBL" id="AEW03705.1"/>
    </source>
</evidence>
<proteinExistence type="inferred from homology"/>
<dbReference type="EC" id="4.2.1.17" evidence="5"/>
<dbReference type="CDD" id="cd06558">
    <property type="entry name" value="crotonase-like"/>
    <property type="match status" value="1"/>
</dbReference>
<organism evidence="5 6">
    <name type="scientific">Sulfobacillus acidophilus (strain ATCC 700253 / DSM 10332 / NAL)</name>
    <dbReference type="NCBI Taxonomy" id="679936"/>
    <lineage>
        <taxon>Bacteria</taxon>
        <taxon>Bacillati</taxon>
        <taxon>Bacillota</taxon>
        <taxon>Clostridia</taxon>
        <taxon>Eubacteriales</taxon>
        <taxon>Clostridiales Family XVII. Incertae Sedis</taxon>
        <taxon>Sulfobacillus</taxon>
    </lineage>
</organism>
<comment type="pathway">
    <text evidence="1">Lipid metabolism.</text>
</comment>
<sequence length="251" mass="27088">MSVLTVERRDQVAIWRMSHPPVNAINGELLQALADEIEKVRLDEAVRAVVITGNGPTFAAGADVMGFLQMGGSLADFQQAGARLFRQIEMHPKPFVAAVNGVAYGGGNELAMACDIRVASKNARFGQPEVNLGIIPAWGGTWRLPDLVGRSVATRLLLTGDPISAEEAWRIGLVDRVVDADVLLDYAINIADRLASLAPRALAELKQLLARRGPESPKAEAEAAARLMTTADAVEGVMAFQQKRRPRFQGR</sequence>
<dbReference type="GO" id="GO:0006635">
    <property type="term" value="P:fatty acid beta-oxidation"/>
    <property type="evidence" value="ECO:0007669"/>
    <property type="project" value="TreeGrafter"/>
</dbReference>
<accession>G8TVR6</accession>
<dbReference type="Proteomes" id="UP000005439">
    <property type="component" value="Chromosome"/>
</dbReference>
<dbReference type="KEGG" id="sap:Sulac_0132"/>
<dbReference type="Pfam" id="PF00378">
    <property type="entry name" value="ECH_1"/>
    <property type="match status" value="1"/>
</dbReference>
<evidence type="ECO:0000256" key="3">
    <source>
        <dbReference type="ARBA" id="ARBA00023239"/>
    </source>
</evidence>
<dbReference type="HOGENOM" id="CLU_009834_7_6_9"/>
<dbReference type="InterPro" id="IPR029045">
    <property type="entry name" value="ClpP/crotonase-like_dom_sf"/>
</dbReference>
<dbReference type="InterPro" id="IPR018376">
    <property type="entry name" value="Enoyl-CoA_hyd/isom_CS"/>
</dbReference>
<dbReference type="PANTHER" id="PTHR11941:SF54">
    <property type="entry name" value="ENOYL-COA HYDRATASE, MITOCHONDRIAL"/>
    <property type="match status" value="1"/>
</dbReference>
<evidence type="ECO:0000256" key="1">
    <source>
        <dbReference type="ARBA" id="ARBA00005189"/>
    </source>
</evidence>
<keyword evidence="6" id="KW-1185">Reference proteome</keyword>
<dbReference type="Gene3D" id="3.90.226.10">
    <property type="entry name" value="2-enoyl-CoA Hydratase, Chain A, domain 1"/>
    <property type="match status" value="1"/>
</dbReference>
<dbReference type="GO" id="GO:0004300">
    <property type="term" value="F:enoyl-CoA hydratase activity"/>
    <property type="evidence" value="ECO:0007669"/>
    <property type="project" value="UniProtKB-EC"/>
</dbReference>